<keyword evidence="2" id="KW-1185">Reference proteome</keyword>
<name>A0A6C2UQ57_9BACT</name>
<dbReference type="RefSeq" id="WP_136062883.1">
    <property type="nucleotide sequence ID" value="NZ_CAAHFH010000002.1"/>
</dbReference>
<evidence type="ECO:0000313" key="1">
    <source>
        <dbReference type="EMBL" id="VGO21411.1"/>
    </source>
</evidence>
<sequence length="105" mass="11691">MNYDVVTVEHVDGLRLKLSFADGASGEVDFKPFIDKGGVFSVLLDVEQFKLYSIDPDWNTITWNDGELDIAPETLYFEATGAWPNKEQILNVAETPPEYGSSSSK</sequence>
<evidence type="ECO:0008006" key="3">
    <source>
        <dbReference type="Google" id="ProtNLM"/>
    </source>
</evidence>
<proteinExistence type="predicted"/>
<dbReference type="InterPro" id="IPR018841">
    <property type="entry name" value="DUF2442"/>
</dbReference>
<reference evidence="1 2" key="1">
    <citation type="submission" date="2019-04" db="EMBL/GenBank/DDBJ databases">
        <authorList>
            <person name="Van Vliet M D."/>
        </authorList>
    </citation>
    <scope>NUCLEOTIDE SEQUENCE [LARGE SCALE GENOMIC DNA]</scope>
    <source>
        <strain evidence="1 2">F21</strain>
    </source>
</reference>
<dbReference type="InterPro" id="IPR036782">
    <property type="entry name" value="NE0471-like_N"/>
</dbReference>
<dbReference type="SUPFAM" id="SSF143880">
    <property type="entry name" value="NE0471 N-terminal domain-like"/>
    <property type="match status" value="1"/>
</dbReference>
<dbReference type="AlphaFoldDB" id="A0A6C2UQ57"/>
<protein>
    <recommendedName>
        <fullName evidence="3">DUF2442 domain-containing protein</fullName>
    </recommendedName>
</protein>
<dbReference type="Pfam" id="PF10387">
    <property type="entry name" value="DUF2442"/>
    <property type="match status" value="1"/>
</dbReference>
<dbReference type="Proteomes" id="UP000346198">
    <property type="component" value="Unassembled WGS sequence"/>
</dbReference>
<accession>A0A6C2UQ57</accession>
<dbReference type="EMBL" id="CAAHFH010000002">
    <property type="protein sequence ID" value="VGO21411.1"/>
    <property type="molecule type" value="Genomic_DNA"/>
</dbReference>
<organism evidence="1 2">
    <name type="scientific">Pontiella sulfatireligans</name>
    <dbReference type="NCBI Taxonomy" id="2750658"/>
    <lineage>
        <taxon>Bacteria</taxon>
        <taxon>Pseudomonadati</taxon>
        <taxon>Kiritimatiellota</taxon>
        <taxon>Kiritimatiellia</taxon>
        <taxon>Kiritimatiellales</taxon>
        <taxon>Pontiellaceae</taxon>
        <taxon>Pontiella</taxon>
    </lineage>
</organism>
<gene>
    <name evidence="1" type="ORF">SCARR_03484</name>
</gene>
<evidence type="ECO:0000313" key="2">
    <source>
        <dbReference type="Proteomes" id="UP000346198"/>
    </source>
</evidence>
<dbReference type="Gene3D" id="3.30.2020.10">
    <property type="entry name" value="NE0471-like N-terminal domain"/>
    <property type="match status" value="1"/>
</dbReference>